<feature type="transmembrane region" description="Helical" evidence="2">
    <location>
        <begin position="234"/>
        <end position="253"/>
    </location>
</feature>
<dbReference type="InterPro" id="IPR050327">
    <property type="entry name" value="Proton-linked_MCT"/>
</dbReference>
<keyword evidence="2" id="KW-1133">Transmembrane helix</keyword>
<feature type="transmembrane region" description="Helical" evidence="2">
    <location>
        <begin position="643"/>
        <end position="665"/>
    </location>
</feature>
<feature type="transmembrane region" description="Helical" evidence="2">
    <location>
        <begin position="106"/>
        <end position="128"/>
    </location>
</feature>
<dbReference type="AlphaFoldDB" id="A0A6A4W0T9"/>
<feature type="transmembrane region" description="Helical" evidence="2">
    <location>
        <begin position="197"/>
        <end position="222"/>
    </location>
</feature>
<feature type="region of interest" description="Disordered" evidence="1">
    <location>
        <begin position="671"/>
        <end position="710"/>
    </location>
</feature>
<dbReference type="OrthoDB" id="2213137at2759"/>
<feature type="region of interest" description="Disordered" evidence="1">
    <location>
        <begin position="1"/>
        <end position="45"/>
    </location>
</feature>
<feature type="transmembrane region" description="Helical" evidence="2">
    <location>
        <begin position="576"/>
        <end position="599"/>
    </location>
</feature>
<accession>A0A6A4W0T9</accession>
<evidence type="ECO:0000313" key="3">
    <source>
        <dbReference type="EMBL" id="KAF0295401.1"/>
    </source>
</evidence>
<name>A0A6A4W0T9_AMPAM</name>
<dbReference type="EMBL" id="VIIS01001620">
    <property type="protein sequence ID" value="KAF0295401.1"/>
    <property type="molecule type" value="Genomic_DNA"/>
</dbReference>
<feature type="transmembrane region" description="Helical" evidence="2">
    <location>
        <begin position="611"/>
        <end position="631"/>
    </location>
</feature>
<keyword evidence="4" id="KW-1185">Reference proteome</keyword>
<feature type="transmembrane region" description="Helical" evidence="2">
    <location>
        <begin position="265"/>
        <end position="287"/>
    </location>
</feature>
<dbReference type="Pfam" id="PF07690">
    <property type="entry name" value="MFS_1"/>
    <property type="match status" value="2"/>
</dbReference>
<evidence type="ECO:0000313" key="4">
    <source>
        <dbReference type="Proteomes" id="UP000440578"/>
    </source>
</evidence>
<evidence type="ECO:0000256" key="2">
    <source>
        <dbReference type="SAM" id="Phobius"/>
    </source>
</evidence>
<dbReference type="Proteomes" id="UP000440578">
    <property type="component" value="Unassembled WGS sequence"/>
</dbReference>
<evidence type="ECO:0000256" key="1">
    <source>
        <dbReference type="SAM" id="MobiDB-lite"/>
    </source>
</evidence>
<dbReference type="GO" id="GO:0008028">
    <property type="term" value="F:monocarboxylic acid transmembrane transporter activity"/>
    <property type="evidence" value="ECO:0007669"/>
    <property type="project" value="TreeGrafter"/>
</dbReference>
<keyword evidence="2" id="KW-0472">Membrane</keyword>
<dbReference type="SUPFAM" id="SSF103473">
    <property type="entry name" value="MFS general substrate transporter"/>
    <property type="match status" value="1"/>
</dbReference>
<dbReference type="PANTHER" id="PTHR11360">
    <property type="entry name" value="MONOCARBOXYLATE TRANSPORTER"/>
    <property type="match status" value="1"/>
</dbReference>
<reference evidence="3 4" key="1">
    <citation type="submission" date="2019-07" db="EMBL/GenBank/DDBJ databases">
        <title>Draft genome assembly of a fouling barnacle, Amphibalanus amphitrite (Darwin, 1854): The first reference genome for Thecostraca.</title>
        <authorList>
            <person name="Kim W."/>
        </authorList>
    </citation>
    <scope>NUCLEOTIDE SEQUENCE [LARGE SCALE GENOMIC DNA]</scope>
    <source>
        <strain evidence="3">SNU_AA5</strain>
        <tissue evidence="3">Soma without cirri and trophi</tissue>
    </source>
</reference>
<feature type="transmembrane region" description="Helical" evidence="2">
    <location>
        <begin position="148"/>
        <end position="168"/>
    </location>
</feature>
<gene>
    <name evidence="3" type="primary">Slc16a12_1</name>
    <name evidence="3" type="ORF">FJT64_000649</name>
</gene>
<comment type="caution">
    <text evidence="3">The sequence shown here is derived from an EMBL/GenBank/DDBJ whole genome shotgun (WGS) entry which is preliminary data.</text>
</comment>
<dbReference type="PANTHER" id="PTHR11360:SF306">
    <property type="entry name" value="RE01051P"/>
    <property type="match status" value="1"/>
</dbReference>
<keyword evidence="2" id="KW-0812">Transmembrane</keyword>
<proteinExistence type="predicted"/>
<dbReference type="InterPro" id="IPR011701">
    <property type="entry name" value="MFS"/>
</dbReference>
<feature type="transmembrane region" description="Helical" evidence="2">
    <location>
        <begin position="175"/>
        <end position="191"/>
    </location>
</feature>
<feature type="compositionally biased region" description="Basic and acidic residues" evidence="1">
    <location>
        <begin position="685"/>
        <end position="700"/>
    </location>
</feature>
<protein>
    <submittedName>
        <fullName evidence="3">Monocarboxylate transporter 12</fullName>
    </submittedName>
</protein>
<dbReference type="CDD" id="cd17352">
    <property type="entry name" value="MFS_MCT_SLC16"/>
    <property type="match status" value="1"/>
</dbReference>
<sequence>MAVKEALSPPEETSDPAETGSDHSPPPGYDSGDEQSTIGSLHNPRLRLQLRQIRRQVSRRRSVGDGRPPRSGSLSELIGRHAAAAAAPAPAPAEQPGDEVVIDGGYGWVVAFGAFLANFCIAGTVKSYGLLNLMVIETFGVSAAEAAVVPSLLLTIGLLISPVVGALCERFTCRKVVTAGGIFCFLGFALGSLSTNITHLCLTVGVLGGIGTGCATTPGILITTRYFPTRRSMVNGLVLAGNAAGGFALPPLYQLLLAEFGLRGTLLVIGALCLHVVAGAALARPIAVHETVLRRRRQRQRRQRDVVDEAAVAPRRIPSYTSLDTGLETAEYREKHSPSQVSLSSRLDITDECFVKRLSHSSLASRPAPSEERFLQQCHASLASRCDSHDGHLTKRPLSLASLAERLSFTSAPASDQRRDSLVPRPAEAPTHLVRVVRPGPDGHPTPLLVQVPARLRTSSLLLSTTDVTTDATSQFNDDLRRLREGGDVVRAAPVPSRAPYALMQLPVFGVSRGLSRAQTAEILSLVSAVDLVSRLCFGWLFDQGLFRRQHAFAASQLLGGVSVLLLPLVSSYGAILSLFVVYSVGIGTWFVNLAPVLADHHGIDKIASSYGLVRMFHGLSTLAMPPLFGVLVDRTGDYGTQFYGIGSCMVVAGLLVVGVSVTSLDQKYGVRQETETGEQPEVTADQRDAVSEQHDHEDVANQPIAEEEE</sequence>
<dbReference type="Gene3D" id="1.20.1250.20">
    <property type="entry name" value="MFS general substrate transporter like domains"/>
    <property type="match status" value="2"/>
</dbReference>
<organism evidence="3 4">
    <name type="scientific">Amphibalanus amphitrite</name>
    <name type="common">Striped barnacle</name>
    <name type="synonym">Balanus amphitrite</name>
    <dbReference type="NCBI Taxonomy" id="1232801"/>
    <lineage>
        <taxon>Eukaryota</taxon>
        <taxon>Metazoa</taxon>
        <taxon>Ecdysozoa</taxon>
        <taxon>Arthropoda</taxon>
        <taxon>Crustacea</taxon>
        <taxon>Multicrustacea</taxon>
        <taxon>Cirripedia</taxon>
        <taxon>Thoracica</taxon>
        <taxon>Thoracicalcarea</taxon>
        <taxon>Balanomorpha</taxon>
        <taxon>Balanoidea</taxon>
        <taxon>Balanidae</taxon>
        <taxon>Amphibalaninae</taxon>
        <taxon>Amphibalanus</taxon>
    </lineage>
</organism>
<feature type="transmembrane region" description="Helical" evidence="2">
    <location>
        <begin position="552"/>
        <end position="570"/>
    </location>
</feature>
<dbReference type="InterPro" id="IPR036259">
    <property type="entry name" value="MFS_trans_sf"/>
</dbReference>